<keyword evidence="4" id="KW-0411">Iron-sulfur</keyword>
<protein>
    <submittedName>
        <fullName evidence="6">Proline dehydrogenase alpha subunit</fullName>
    </submittedName>
</protein>
<dbReference type="Gene3D" id="3.30.9.10">
    <property type="entry name" value="D-Amino Acid Oxidase, subunit A, domain 2"/>
    <property type="match status" value="1"/>
</dbReference>
<dbReference type="InterPro" id="IPR051691">
    <property type="entry name" value="Metab_Enz_Cyan_OpOx_G3PDH"/>
</dbReference>
<dbReference type="Gene3D" id="1.10.10.1100">
    <property type="entry name" value="BFD-like [2Fe-2S]-binding domain"/>
    <property type="match status" value="1"/>
</dbReference>
<feature type="domain" description="4Fe-4S ferredoxin-type" evidence="5">
    <location>
        <begin position="487"/>
        <end position="517"/>
    </location>
</feature>
<dbReference type="InterPro" id="IPR006058">
    <property type="entry name" value="2Fe2S_fd_BS"/>
</dbReference>
<dbReference type="SUPFAM" id="SSF54862">
    <property type="entry name" value="4Fe-4S ferredoxins"/>
    <property type="match status" value="1"/>
</dbReference>
<dbReference type="InterPro" id="IPR036010">
    <property type="entry name" value="2Fe-2S_ferredoxin-like_sf"/>
</dbReference>
<dbReference type="PROSITE" id="PS00198">
    <property type="entry name" value="4FE4S_FER_1"/>
    <property type="match status" value="1"/>
</dbReference>
<dbReference type="InterPro" id="IPR001041">
    <property type="entry name" value="2Fe-2S_ferredoxin-type"/>
</dbReference>
<evidence type="ECO:0000256" key="3">
    <source>
        <dbReference type="ARBA" id="ARBA00023004"/>
    </source>
</evidence>
<dbReference type="Gene3D" id="3.30.70.20">
    <property type="match status" value="1"/>
</dbReference>
<dbReference type="GO" id="GO:0016491">
    <property type="term" value="F:oxidoreductase activity"/>
    <property type="evidence" value="ECO:0007669"/>
    <property type="project" value="UniProtKB-KW"/>
</dbReference>
<accession>C0K062</accession>
<evidence type="ECO:0000259" key="5">
    <source>
        <dbReference type="PROSITE" id="PS51379"/>
    </source>
</evidence>
<dbReference type="InterPro" id="IPR023753">
    <property type="entry name" value="FAD/NAD-binding_dom"/>
</dbReference>
<dbReference type="PRINTS" id="PR00419">
    <property type="entry name" value="ADXRDTASE"/>
</dbReference>
<dbReference type="SUPFAM" id="SSF51905">
    <property type="entry name" value="FAD/NAD(P)-binding domain"/>
    <property type="match status" value="2"/>
</dbReference>
<dbReference type="InterPro" id="IPR042204">
    <property type="entry name" value="2Fe-2S-bd_N"/>
</dbReference>
<dbReference type="EMBL" id="FJ529693">
    <property type="protein sequence ID" value="ACM91092.1"/>
    <property type="molecule type" value="Genomic_DNA"/>
</dbReference>
<keyword evidence="2" id="KW-0560">Oxidoreductase</keyword>
<dbReference type="PANTHER" id="PTHR42949">
    <property type="entry name" value="ANAEROBIC GLYCEROL-3-PHOSPHATE DEHYDROGENASE SUBUNIT B"/>
    <property type="match status" value="1"/>
</dbReference>
<dbReference type="Pfam" id="PF13510">
    <property type="entry name" value="Fer2_4"/>
    <property type="match status" value="1"/>
</dbReference>
<dbReference type="CDD" id="cd00207">
    <property type="entry name" value="fer2"/>
    <property type="match status" value="1"/>
</dbReference>
<keyword evidence="1" id="KW-0479">Metal-binding</keyword>
<dbReference type="PANTHER" id="PTHR42949:SF3">
    <property type="entry name" value="ANAEROBIC GLYCEROL-3-PHOSPHATE DEHYDROGENASE SUBUNIT B"/>
    <property type="match status" value="1"/>
</dbReference>
<keyword evidence="3" id="KW-0408">Iron</keyword>
<dbReference type="InterPro" id="IPR017896">
    <property type="entry name" value="4Fe4S_Fe-S-bd"/>
</dbReference>
<dbReference type="AlphaFoldDB" id="C0K062"/>
<dbReference type="Pfam" id="PF04324">
    <property type="entry name" value="Fer2_BFD"/>
    <property type="match status" value="1"/>
</dbReference>
<feature type="domain" description="4Fe-4S ferredoxin-type" evidence="5">
    <location>
        <begin position="454"/>
        <end position="485"/>
    </location>
</feature>
<dbReference type="InterPro" id="IPR041854">
    <property type="entry name" value="BFD-like_2Fe2S-bd_dom_sf"/>
</dbReference>
<dbReference type="Pfam" id="PF01266">
    <property type="entry name" value="DAO"/>
    <property type="match status" value="1"/>
</dbReference>
<dbReference type="InterPro" id="IPR007419">
    <property type="entry name" value="BFD-like_2Fe2S-bd_dom"/>
</dbReference>
<evidence type="ECO:0000256" key="1">
    <source>
        <dbReference type="ARBA" id="ARBA00022723"/>
    </source>
</evidence>
<dbReference type="SUPFAM" id="SSF54292">
    <property type="entry name" value="2Fe-2S ferredoxin-like"/>
    <property type="match status" value="1"/>
</dbReference>
<dbReference type="Pfam" id="PF00037">
    <property type="entry name" value="Fer4"/>
    <property type="match status" value="1"/>
</dbReference>
<dbReference type="PROSITE" id="PS00197">
    <property type="entry name" value="2FE2S_FER_1"/>
    <property type="match status" value="1"/>
</dbReference>
<organism evidence="6">
    <name type="scientific">uncultured bacterium Rlip1</name>
    <dbReference type="NCBI Taxonomy" id="581114"/>
    <lineage>
        <taxon>Bacteria</taxon>
        <taxon>environmental samples</taxon>
    </lineage>
</organism>
<dbReference type="Gene3D" id="3.50.50.60">
    <property type="entry name" value="FAD/NAD(P)-binding domain"/>
    <property type="match status" value="4"/>
</dbReference>
<dbReference type="Gene3D" id="3.10.20.440">
    <property type="entry name" value="2Fe-2S iron-sulphur cluster binding domain, sarcosine oxidase, alpha subunit, N-terminal domain"/>
    <property type="match status" value="1"/>
</dbReference>
<evidence type="ECO:0000256" key="4">
    <source>
        <dbReference type="ARBA" id="ARBA00023014"/>
    </source>
</evidence>
<proteinExistence type="predicted"/>
<dbReference type="GO" id="GO:0051537">
    <property type="term" value="F:2 iron, 2 sulfur cluster binding"/>
    <property type="evidence" value="ECO:0007669"/>
    <property type="project" value="InterPro"/>
</dbReference>
<evidence type="ECO:0000313" key="6">
    <source>
        <dbReference type="EMBL" id="ACM91092.1"/>
    </source>
</evidence>
<evidence type="ECO:0000256" key="2">
    <source>
        <dbReference type="ARBA" id="ARBA00023002"/>
    </source>
</evidence>
<dbReference type="GO" id="GO:0046872">
    <property type="term" value="F:metal ion binding"/>
    <property type="evidence" value="ECO:0007669"/>
    <property type="project" value="UniProtKB-KW"/>
</dbReference>
<dbReference type="PROSITE" id="PS51379">
    <property type="entry name" value="4FE4S_FER_2"/>
    <property type="match status" value="2"/>
</dbReference>
<dbReference type="InterPro" id="IPR036188">
    <property type="entry name" value="FAD/NAD-bd_sf"/>
</dbReference>
<dbReference type="Pfam" id="PF07992">
    <property type="entry name" value="Pyr_redox_2"/>
    <property type="match status" value="1"/>
</dbReference>
<sequence length="1089" mass="121031">MYKIEKHPILDIPQEDLVEFQYEGKTVKGQRGKTIAAALHQAGYPVHSHSLDGRNRSLNCGIGKCGACEMLVDGKIRRICITLVDGVKEVRSINNEANVLPEPKEQLPREVKIYKTQVAIIGAGPAGLACREQLNAFGISNIVVDNNARIGGQFNMQTHQFFFFEKEKKFGGMRGFDIAKTLAGDNHEGILLNNTVWDLLEGGRVAIKNIENGEVAYIDAQHLVVATGAVPFMPTFENDDVPGVYTAAVFQKMMNQEHTLLGKKVLTVGAGNIGYLTSYQGMQAGATIKAIIEAMPREGGFPVQANRVRRLGIPIMTGYTLVRAIPNKEHTGITGAVIAKCENFKAIPGTEQIIDDIDIINICTGLIPDSQLLVKGYEVFGRNTYGAGDAIRIGEGTSAVLRGKQVAYEVAQAIGVRFNYDDYLEVSRQYIDSQQHPVRVLEKPNLPTPERMQLKAFVQADCLYGFACNPCSFSCPQGAISKPSTNSVPTIDYDKCIGCMLCVSSCPGLAIFGYDVKKSTCFLPIEYEAQEGAEVYLVDNDGQKIGEGVIEKILKKSNKTNVARVVARSSRPSGEASRVFELTDVKGFILKDRYNANKELTTPISQKKMAEGDAETYVCHCEDIKLDRVLRVIGNRKTISVDELKHITRMGMGPCRGKRCIPRARQILRSYGIELVGDATPRAPLSNQVSLGDLYNPYTKETFIFPEMNGVKKEQVEVFIAGGGIAGSALFRYFSEAGKKPVMINYSRGASWRCIGGGRPAFSNPDIADIAVHNHEIFKNMQKEHNINYHLTHYVNLVHDEATYKSLDASRAWSDAYMIDRKDFKKEISPLWDDSKDTYSHALITRDCWQATPGRVIDYIRWIGVQQGGRYFEDCELLHVQKANGHYIALVRNHEGEFIEYTCDHFVNAMGWGAEKFNDMLGLDTGLYPVKHQAFITRRLPMMGPNGGPLDMIIDRRHYKGFSAVYGQQWAHTGQIIGCASPDTDAYEARQNIKYNSKEFLEIVSEVFAEWIPNLGEVSFLACWAGRYTEPRYIVDPEVGLLTGLRGHGFMLGQYLAKIYVDKYLGKEVPGYMKDLALSGHGLSENAFK</sequence>
<dbReference type="InterPro" id="IPR017900">
    <property type="entry name" value="4Fe4S_Fe_S_CS"/>
</dbReference>
<dbReference type="InterPro" id="IPR006076">
    <property type="entry name" value="FAD-dep_OxRdtase"/>
</dbReference>
<name>C0K062_9BACT</name>
<reference evidence="6" key="1">
    <citation type="journal article" date="2009" name="Biochem. Biophys. Res. Commun.">
        <title>Isolation and biochemical characterization of two lipases from a metagenomic library of China Holstein cow rumen.</title>
        <authorList>
            <person name="Liu K."/>
            <person name="Wang J."/>
            <person name="Bu D."/>
            <person name="Zhao S."/>
            <person name="McSweeney C."/>
            <person name="Yu P."/>
            <person name="Li D."/>
        </authorList>
    </citation>
    <scope>NUCLEOTIDE SEQUENCE</scope>
</reference>